<gene>
    <name evidence="1" type="ORF">RM573_14535</name>
</gene>
<evidence type="ECO:0000313" key="2">
    <source>
        <dbReference type="Proteomes" id="UP001266357"/>
    </source>
</evidence>
<keyword evidence="2" id="KW-1185">Reference proteome</keyword>
<dbReference type="EMBL" id="JAVRIF010000009">
    <property type="protein sequence ID" value="MDT0604820.1"/>
    <property type="molecule type" value="Genomic_DNA"/>
</dbReference>
<dbReference type="RefSeq" id="WP_311583634.1">
    <property type="nucleotide sequence ID" value="NZ_JAVRIF010000009.1"/>
</dbReference>
<comment type="caution">
    <text evidence="1">The sequence shown here is derived from an EMBL/GenBank/DDBJ whole genome shotgun (WGS) entry which is preliminary data.</text>
</comment>
<protein>
    <submittedName>
        <fullName evidence="1">Uncharacterized protein</fullName>
    </submittedName>
</protein>
<proteinExistence type="predicted"/>
<name>A0ABU3A4T0_9GAMM</name>
<accession>A0ABU3A4T0</accession>
<sequence length="61" mass="7199">MKSLPLSVVETWLFLAQTQDNQLAQAKFRAYQQIRKQFGSMELARLYIEQQKDQQIEVVVI</sequence>
<dbReference type="Proteomes" id="UP001266357">
    <property type="component" value="Unassembled WGS sequence"/>
</dbReference>
<organism evidence="1 2">
    <name type="scientific">Thalassotalea castellviae</name>
    <dbReference type="NCBI Taxonomy" id="3075612"/>
    <lineage>
        <taxon>Bacteria</taxon>
        <taxon>Pseudomonadati</taxon>
        <taxon>Pseudomonadota</taxon>
        <taxon>Gammaproteobacteria</taxon>
        <taxon>Alteromonadales</taxon>
        <taxon>Colwelliaceae</taxon>
        <taxon>Thalassotalea</taxon>
    </lineage>
</organism>
<reference evidence="1 2" key="1">
    <citation type="submission" date="2023-09" db="EMBL/GenBank/DDBJ databases">
        <authorList>
            <person name="Rey-Velasco X."/>
        </authorList>
    </citation>
    <scope>NUCLEOTIDE SEQUENCE [LARGE SCALE GENOMIC DNA]</scope>
    <source>
        <strain evidence="1 2">W431</strain>
    </source>
</reference>
<evidence type="ECO:0000313" key="1">
    <source>
        <dbReference type="EMBL" id="MDT0604820.1"/>
    </source>
</evidence>